<dbReference type="KEGG" id="tad:TRIADDRAFT_59949"/>
<dbReference type="RefSeq" id="XP_002115978.1">
    <property type="nucleotide sequence ID" value="XM_002115942.1"/>
</dbReference>
<protein>
    <submittedName>
        <fullName evidence="1">Uncharacterized protein</fullName>
    </submittedName>
</protein>
<dbReference type="AlphaFoldDB" id="B3S6W0"/>
<keyword evidence="2" id="KW-1185">Reference proteome</keyword>
<dbReference type="InParanoid" id="B3S6W0"/>
<gene>
    <name evidence="1" type="ORF">TRIADDRAFT_59949</name>
</gene>
<evidence type="ECO:0000313" key="2">
    <source>
        <dbReference type="Proteomes" id="UP000009022"/>
    </source>
</evidence>
<dbReference type="CTD" id="6757191"/>
<dbReference type="Proteomes" id="UP000009022">
    <property type="component" value="Unassembled WGS sequence"/>
</dbReference>
<proteinExistence type="predicted"/>
<dbReference type="GeneID" id="6757191"/>
<name>B3S6W0_TRIAD</name>
<sequence length="145" mass="16416">MITLDISKRKTLSVAIPVVIGTIPYCPSPALNPYNIRPPPSYADINHYYECNYHPSNRVVRPSFPPVYQESVDGRINLQDSSDEDREVTCQLEFAPQYPIASDIEYQQSQTSTIQENSEARLSLQDSDSSIHLLTLRRTRPSNSS</sequence>
<accession>B3S6W0</accession>
<evidence type="ECO:0000313" key="1">
    <source>
        <dbReference type="EMBL" id="EDV21378.1"/>
    </source>
</evidence>
<dbReference type="EMBL" id="DS985253">
    <property type="protein sequence ID" value="EDV21378.1"/>
    <property type="molecule type" value="Genomic_DNA"/>
</dbReference>
<dbReference type="HOGENOM" id="CLU_1789337_0_0_1"/>
<reference evidence="1 2" key="1">
    <citation type="journal article" date="2008" name="Nature">
        <title>The Trichoplax genome and the nature of placozoans.</title>
        <authorList>
            <person name="Srivastava M."/>
            <person name="Begovic E."/>
            <person name="Chapman J."/>
            <person name="Putnam N.H."/>
            <person name="Hellsten U."/>
            <person name="Kawashima T."/>
            <person name="Kuo A."/>
            <person name="Mitros T."/>
            <person name="Salamov A."/>
            <person name="Carpenter M.L."/>
            <person name="Signorovitch A.Y."/>
            <person name="Moreno M.A."/>
            <person name="Kamm K."/>
            <person name="Grimwood J."/>
            <person name="Schmutz J."/>
            <person name="Shapiro H."/>
            <person name="Grigoriev I.V."/>
            <person name="Buss L.W."/>
            <person name="Schierwater B."/>
            <person name="Dellaporta S.L."/>
            <person name="Rokhsar D.S."/>
        </authorList>
    </citation>
    <scope>NUCLEOTIDE SEQUENCE [LARGE SCALE GENOMIC DNA]</scope>
    <source>
        <strain evidence="1 2">Grell-BS-1999</strain>
    </source>
</reference>
<organism evidence="1 2">
    <name type="scientific">Trichoplax adhaerens</name>
    <name type="common">Trichoplax reptans</name>
    <dbReference type="NCBI Taxonomy" id="10228"/>
    <lineage>
        <taxon>Eukaryota</taxon>
        <taxon>Metazoa</taxon>
        <taxon>Placozoa</taxon>
        <taxon>Uniplacotomia</taxon>
        <taxon>Trichoplacea</taxon>
        <taxon>Trichoplacidae</taxon>
        <taxon>Trichoplax</taxon>
    </lineage>
</organism>